<keyword evidence="1" id="KW-0472">Membrane</keyword>
<reference evidence="2 3" key="1">
    <citation type="journal article" date="2015" name="Nature">
        <title>rRNA introns, odd ribosomes, and small enigmatic genomes across a large radiation of phyla.</title>
        <authorList>
            <person name="Brown C.T."/>
            <person name="Hug L.A."/>
            <person name="Thomas B.C."/>
            <person name="Sharon I."/>
            <person name="Castelle C.J."/>
            <person name="Singh A."/>
            <person name="Wilkins M.J."/>
            <person name="Williams K.H."/>
            <person name="Banfield J.F."/>
        </authorList>
    </citation>
    <scope>NUCLEOTIDE SEQUENCE [LARGE SCALE GENOMIC DNA]</scope>
</reference>
<organism evidence="2 3">
    <name type="scientific">Candidatus Uhrbacteria bacterium GW2011_GWC1_41_20</name>
    <dbReference type="NCBI Taxonomy" id="1618983"/>
    <lineage>
        <taxon>Bacteria</taxon>
        <taxon>Candidatus Uhriibacteriota</taxon>
    </lineage>
</organism>
<proteinExistence type="predicted"/>
<feature type="transmembrane region" description="Helical" evidence="1">
    <location>
        <begin position="64"/>
        <end position="83"/>
    </location>
</feature>
<comment type="caution">
    <text evidence="2">The sequence shown here is derived from an EMBL/GenBank/DDBJ whole genome shotgun (WGS) entry which is preliminary data.</text>
</comment>
<dbReference type="Pfam" id="PF18895">
    <property type="entry name" value="T4SS_pilin"/>
    <property type="match status" value="1"/>
</dbReference>
<evidence type="ECO:0000256" key="1">
    <source>
        <dbReference type="SAM" id="Phobius"/>
    </source>
</evidence>
<gene>
    <name evidence="2" type="ORF">UU50_C0005G0006</name>
</gene>
<dbReference type="InterPro" id="IPR043993">
    <property type="entry name" value="T4SS_pilin"/>
</dbReference>
<dbReference type="EMBL" id="LCAW01000005">
    <property type="protein sequence ID" value="KKR99499.1"/>
    <property type="molecule type" value="Genomic_DNA"/>
</dbReference>
<dbReference type="Proteomes" id="UP000033930">
    <property type="component" value="Unassembled WGS sequence"/>
</dbReference>
<keyword evidence="1" id="KW-0812">Transmembrane</keyword>
<sequence length="133" mass="13749">MAKTFLIFALSFLVILPVLGGASLSFNVPVVHGQQLEVGDILSDDFGDSTGLGQASIDESIGRLIKACLALLGVVAVVIVLLAGFKWMTASGNEDVVGESKKMLISAVIGLAIIVSAWSITEFAVSAVLRASS</sequence>
<feature type="transmembrane region" description="Helical" evidence="1">
    <location>
        <begin position="104"/>
        <end position="129"/>
    </location>
</feature>
<accession>A0A0G0VF19</accession>
<dbReference type="AlphaFoldDB" id="A0A0G0VF19"/>
<protein>
    <submittedName>
        <fullName evidence="2">Uncharacterized protein</fullName>
    </submittedName>
</protein>
<keyword evidence="1" id="KW-1133">Transmembrane helix</keyword>
<evidence type="ECO:0000313" key="3">
    <source>
        <dbReference type="Proteomes" id="UP000033930"/>
    </source>
</evidence>
<name>A0A0G0VF19_9BACT</name>
<evidence type="ECO:0000313" key="2">
    <source>
        <dbReference type="EMBL" id="KKR99499.1"/>
    </source>
</evidence>